<keyword evidence="1" id="KW-0645">Protease</keyword>
<keyword evidence="2" id="KW-1185">Reference proteome</keyword>
<sequence>MHPRGYYIHLLSFVVFGQSEEKIINGVEVLPPFKYPWMAAIRMRGGPYCGGVFLNTRSVVTAAHCSKSGNNDDLRVLAHRHDFRKSSQDEGGFSLKVLKRIVHPEHDISLWHLEIQSGFQIADNIILGDIPKNREGSTLVTALGWGWLRFGGPVANSLQQVQVPLYDSIKCKTIWGRRGISLDPDSQVCAGWSEGKRDTCKGDSGGPLFYTSADGKAYLLGLTSFGEPCAKANVPTVYVKVIYFASWISENLDSYNVTTPTNISTITPPLRPNLEASRIGRLPFNSLSQAAEL</sequence>
<gene>
    <name evidence="1" type="primary">CLIPD1_1</name>
    <name evidence="1" type="ORF">DSO57_1009681</name>
</gene>
<evidence type="ECO:0000313" key="1">
    <source>
        <dbReference type="EMBL" id="KAJ9074085.1"/>
    </source>
</evidence>
<organism evidence="1 2">
    <name type="scientific">Entomophthora muscae</name>
    <dbReference type="NCBI Taxonomy" id="34485"/>
    <lineage>
        <taxon>Eukaryota</taxon>
        <taxon>Fungi</taxon>
        <taxon>Fungi incertae sedis</taxon>
        <taxon>Zoopagomycota</taxon>
        <taxon>Entomophthoromycotina</taxon>
        <taxon>Entomophthoromycetes</taxon>
        <taxon>Entomophthorales</taxon>
        <taxon>Entomophthoraceae</taxon>
        <taxon>Entomophthora</taxon>
    </lineage>
</organism>
<keyword evidence="1" id="KW-0378">Hydrolase</keyword>
<name>A0ACC2THX8_9FUNG</name>
<comment type="caution">
    <text evidence="1">The sequence shown here is derived from an EMBL/GenBank/DDBJ whole genome shotgun (WGS) entry which is preliminary data.</text>
</comment>
<proteinExistence type="predicted"/>
<evidence type="ECO:0000313" key="2">
    <source>
        <dbReference type="Proteomes" id="UP001165960"/>
    </source>
</evidence>
<protein>
    <submittedName>
        <fullName evidence="1">Serine protease</fullName>
        <ecNumber evidence="1">3.4.21.106</ecNumber>
    </submittedName>
</protein>
<accession>A0ACC2THX8</accession>
<dbReference type="Proteomes" id="UP001165960">
    <property type="component" value="Unassembled WGS sequence"/>
</dbReference>
<reference evidence="1" key="1">
    <citation type="submission" date="2022-04" db="EMBL/GenBank/DDBJ databases">
        <title>Genome of the entomopathogenic fungus Entomophthora muscae.</title>
        <authorList>
            <person name="Elya C."/>
            <person name="Lovett B.R."/>
            <person name="Lee E."/>
            <person name="Macias A.M."/>
            <person name="Hajek A.E."/>
            <person name="De Bivort B.L."/>
            <person name="Kasson M.T."/>
            <person name="De Fine Licht H.H."/>
            <person name="Stajich J.E."/>
        </authorList>
    </citation>
    <scope>NUCLEOTIDE SEQUENCE</scope>
    <source>
        <strain evidence="1">Berkeley</strain>
    </source>
</reference>
<dbReference type="EMBL" id="QTSX02002871">
    <property type="protein sequence ID" value="KAJ9074085.1"/>
    <property type="molecule type" value="Genomic_DNA"/>
</dbReference>
<dbReference type="EC" id="3.4.21.106" evidence="1"/>